<accession>A0A0E9US91</accession>
<evidence type="ECO:0000313" key="1">
    <source>
        <dbReference type="EMBL" id="JAH68697.1"/>
    </source>
</evidence>
<sequence>MLVINKSQIHALIKRKQNSSCTFSTWGRIFKKNILMLFFRGDRTFVSSLFEIHRPPVRTSRHYLQSAFHLQS</sequence>
<reference evidence="1" key="2">
    <citation type="journal article" date="2015" name="Fish Shellfish Immunol.">
        <title>Early steps in the European eel (Anguilla anguilla)-Vibrio vulnificus interaction in the gills: Role of the RtxA13 toxin.</title>
        <authorList>
            <person name="Callol A."/>
            <person name="Pajuelo D."/>
            <person name="Ebbesson L."/>
            <person name="Teles M."/>
            <person name="MacKenzie S."/>
            <person name="Amaro C."/>
        </authorList>
    </citation>
    <scope>NUCLEOTIDE SEQUENCE</scope>
</reference>
<name>A0A0E9US91_ANGAN</name>
<reference evidence="1" key="1">
    <citation type="submission" date="2014-11" db="EMBL/GenBank/DDBJ databases">
        <authorList>
            <person name="Amaro Gonzalez C."/>
        </authorList>
    </citation>
    <scope>NUCLEOTIDE SEQUENCE</scope>
</reference>
<dbReference type="EMBL" id="GBXM01039880">
    <property type="protein sequence ID" value="JAH68697.1"/>
    <property type="molecule type" value="Transcribed_RNA"/>
</dbReference>
<protein>
    <submittedName>
        <fullName evidence="1">Uncharacterized protein</fullName>
    </submittedName>
</protein>
<organism evidence="1">
    <name type="scientific">Anguilla anguilla</name>
    <name type="common">European freshwater eel</name>
    <name type="synonym">Muraena anguilla</name>
    <dbReference type="NCBI Taxonomy" id="7936"/>
    <lineage>
        <taxon>Eukaryota</taxon>
        <taxon>Metazoa</taxon>
        <taxon>Chordata</taxon>
        <taxon>Craniata</taxon>
        <taxon>Vertebrata</taxon>
        <taxon>Euteleostomi</taxon>
        <taxon>Actinopterygii</taxon>
        <taxon>Neopterygii</taxon>
        <taxon>Teleostei</taxon>
        <taxon>Anguilliformes</taxon>
        <taxon>Anguillidae</taxon>
        <taxon>Anguilla</taxon>
    </lineage>
</organism>
<dbReference type="AlphaFoldDB" id="A0A0E9US91"/>
<proteinExistence type="predicted"/>